<dbReference type="InterPro" id="IPR006311">
    <property type="entry name" value="TAT_signal"/>
</dbReference>
<keyword evidence="13" id="KW-1185">Reference proteome</keyword>
<reference evidence="13" key="1">
    <citation type="journal article" date="2019" name="Int. J. Syst. Evol. Microbiol.">
        <title>The Global Catalogue of Microorganisms (GCM) 10K type strain sequencing project: providing services to taxonomists for standard genome sequencing and annotation.</title>
        <authorList>
            <consortium name="The Broad Institute Genomics Platform"/>
            <consortium name="The Broad Institute Genome Sequencing Center for Infectious Disease"/>
            <person name="Wu L."/>
            <person name="Ma J."/>
        </authorList>
    </citation>
    <scope>NUCLEOTIDE SEQUENCE [LARGE SCALE GENOMIC DNA]</scope>
    <source>
        <strain evidence="13">JCM 13004</strain>
    </source>
</reference>
<dbReference type="PROSITE" id="PS51296">
    <property type="entry name" value="RIESKE"/>
    <property type="match status" value="1"/>
</dbReference>
<proteinExistence type="predicted"/>
<evidence type="ECO:0000256" key="8">
    <source>
        <dbReference type="ARBA" id="ARBA00029586"/>
    </source>
</evidence>
<name>A0ABP4GCK1_9ACTN</name>
<dbReference type="Proteomes" id="UP001500037">
    <property type="component" value="Unassembled WGS sequence"/>
</dbReference>
<evidence type="ECO:0000256" key="7">
    <source>
        <dbReference type="ARBA" id="ARBA00023157"/>
    </source>
</evidence>
<dbReference type="PROSITE" id="PS51318">
    <property type="entry name" value="TAT"/>
    <property type="match status" value="1"/>
</dbReference>
<accession>A0ABP4GCK1</accession>
<dbReference type="InterPro" id="IPR005805">
    <property type="entry name" value="Rieske_Fe-S_prot_C"/>
</dbReference>
<organism evidence="12 13">
    <name type="scientific">Kitasatospora nipponensis</name>
    <dbReference type="NCBI Taxonomy" id="258049"/>
    <lineage>
        <taxon>Bacteria</taxon>
        <taxon>Bacillati</taxon>
        <taxon>Actinomycetota</taxon>
        <taxon>Actinomycetes</taxon>
        <taxon>Kitasatosporales</taxon>
        <taxon>Streptomycetaceae</taxon>
        <taxon>Kitasatospora</taxon>
    </lineage>
</organism>
<dbReference type="EMBL" id="BAAALF010000008">
    <property type="protein sequence ID" value="GAA1220763.1"/>
    <property type="molecule type" value="Genomic_DNA"/>
</dbReference>
<dbReference type="Gene3D" id="2.102.10.10">
    <property type="entry name" value="Rieske [2Fe-2S] iron-sulphur domain"/>
    <property type="match status" value="1"/>
</dbReference>
<evidence type="ECO:0000256" key="2">
    <source>
        <dbReference type="ARBA" id="ARBA00015816"/>
    </source>
</evidence>
<evidence type="ECO:0000256" key="3">
    <source>
        <dbReference type="ARBA" id="ARBA00022714"/>
    </source>
</evidence>
<comment type="cofactor">
    <cofactor evidence="9">
        <name>[2Fe-2S] cluster</name>
        <dbReference type="ChEBI" id="CHEBI:190135"/>
    </cofactor>
</comment>
<feature type="region of interest" description="Disordered" evidence="10">
    <location>
        <begin position="44"/>
        <end position="89"/>
    </location>
</feature>
<evidence type="ECO:0000256" key="9">
    <source>
        <dbReference type="ARBA" id="ARBA00034078"/>
    </source>
</evidence>
<dbReference type="InterPro" id="IPR036922">
    <property type="entry name" value="Rieske_2Fe-2S_sf"/>
</dbReference>
<dbReference type="Pfam" id="PF00355">
    <property type="entry name" value="Rieske"/>
    <property type="match status" value="1"/>
</dbReference>
<dbReference type="InterPro" id="IPR014349">
    <property type="entry name" value="Rieske_Fe-S_prot"/>
</dbReference>
<keyword evidence="7" id="KW-1015">Disulfide bond</keyword>
<evidence type="ECO:0000256" key="10">
    <source>
        <dbReference type="SAM" id="MobiDB-lite"/>
    </source>
</evidence>
<dbReference type="CDD" id="cd03467">
    <property type="entry name" value="Rieske"/>
    <property type="match status" value="1"/>
</dbReference>
<keyword evidence="3" id="KW-0001">2Fe-2S</keyword>
<sequence>MPESAPLQAPQTAPTRRAVLGGTAGLGGAAALALCGCSSSAATKSTATGTEEAPTPAAMDSSAPDTPAGAPASGGATDPSMSGGGSVLGQATDVPLGGGMVFPAAKVVVTQASAGQYRAFSAVCTHQGCTVSAVSGGLIKCPCHGSTFKIADGSVADGPASAPLAPVPVKVDNGKLVLGT</sequence>
<feature type="compositionally biased region" description="Low complexity" evidence="10">
    <location>
        <begin position="44"/>
        <end position="80"/>
    </location>
</feature>
<protein>
    <recommendedName>
        <fullName evidence="2">Cytochrome bc1 complex Rieske iron-sulfur subunit</fullName>
    </recommendedName>
    <alternativeName>
        <fullName evidence="8">Cytochrome bc1 reductase complex subunit QcrA</fullName>
    </alternativeName>
</protein>
<dbReference type="SUPFAM" id="SSF50022">
    <property type="entry name" value="ISP domain"/>
    <property type="match status" value="1"/>
</dbReference>
<evidence type="ECO:0000259" key="11">
    <source>
        <dbReference type="PROSITE" id="PS51296"/>
    </source>
</evidence>
<keyword evidence="6" id="KW-0411">Iron-sulfur</keyword>
<evidence type="ECO:0000256" key="4">
    <source>
        <dbReference type="ARBA" id="ARBA00022723"/>
    </source>
</evidence>
<comment type="caution">
    <text evidence="12">The sequence shown here is derived from an EMBL/GenBank/DDBJ whole genome shotgun (WGS) entry which is preliminary data.</text>
</comment>
<keyword evidence="5" id="KW-0408">Iron</keyword>
<feature type="domain" description="Rieske" evidence="11">
    <location>
        <begin position="86"/>
        <end position="178"/>
    </location>
</feature>
<gene>
    <name evidence="12" type="ORF">GCM10009665_08600</name>
</gene>
<evidence type="ECO:0000313" key="12">
    <source>
        <dbReference type="EMBL" id="GAA1220763.1"/>
    </source>
</evidence>
<dbReference type="PANTHER" id="PTHR10134">
    <property type="entry name" value="CYTOCHROME B-C1 COMPLEX SUBUNIT RIESKE, MITOCHONDRIAL"/>
    <property type="match status" value="1"/>
</dbReference>
<dbReference type="InterPro" id="IPR017941">
    <property type="entry name" value="Rieske_2Fe-2S"/>
</dbReference>
<keyword evidence="4" id="KW-0479">Metal-binding</keyword>
<dbReference type="PRINTS" id="PR00162">
    <property type="entry name" value="RIESKE"/>
</dbReference>
<dbReference type="RefSeq" id="WP_344439336.1">
    <property type="nucleotide sequence ID" value="NZ_BAAALF010000008.1"/>
</dbReference>
<evidence type="ECO:0000256" key="5">
    <source>
        <dbReference type="ARBA" id="ARBA00023004"/>
    </source>
</evidence>
<comment type="function">
    <text evidence="1">Iron-sulfur subunit of the cytochrome bc1 complex, an essential component of the respiratory electron transport chain required for ATP synthesis. The bc1 complex catalyzes the oxidation of menaquinol and the reduction of cytochrome c in the respiratory chain. The bc1 complex operates through a Q-cycle mechanism that couples electron transfer to generation of the proton gradient that drives ATP synthesis.</text>
</comment>
<evidence type="ECO:0000256" key="1">
    <source>
        <dbReference type="ARBA" id="ARBA00002494"/>
    </source>
</evidence>
<evidence type="ECO:0000256" key="6">
    <source>
        <dbReference type="ARBA" id="ARBA00023014"/>
    </source>
</evidence>
<evidence type="ECO:0000313" key="13">
    <source>
        <dbReference type="Proteomes" id="UP001500037"/>
    </source>
</evidence>